<evidence type="ECO:0008006" key="5">
    <source>
        <dbReference type="Google" id="ProtNLM"/>
    </source>
</evidence>
<evidence type="ECO:0000313" key="3">
    <source>
        <dbReference type="Proteomes" id="UP000292282"/>
    </source>
</evidence>
<proteinExistence type="predicted"/>
<name>A0A4Q9L5A3_9MICR</name>
<keyword evidence="3" id="KW-1185">Reference proteome</keyword>
<dbReference type="Proteomes" id="UP000292282">
    <property type="component" value="Unassembled WGS sequence"/>
</dbReference>
<dbReference type="EMBL" id="PITJ01000421">
    <property type="protein sequence ID" value="TBU02747.1"/>
    <property type="molecule type" value="Genomic_DNA"/>
</dbReference>
<sequence>MYRVYYKKSTTESIKQIEIMFLIFLIHVFCRDLKLKKYKYELKNIETNKNPVFYYDLPPGIGLENIEFTHDDKSFRIEYGKNLDDNKNGRFESVQGEYTKKVSYRLTNGKISVENGKLKVSFGDQDPENEDTTDNPVP</sequence>
<reference evidence="3 4" key="1">
    <citation type="submission" date="2017-12" db="EMBL/GenBank/DDBJ databases">
        <authorList>
            <person name="Pombert J.-F."/>
            <person name="Haag K.L."/>
            <person name="Ebert D."/>
        </authorList>
    </citation>
    <scope>NUCLEOTIDE SEQUENCE [LARGE SCALE GENOMIC DNA]</scope>
    <source>
        <strain evidence="1">FI-OER-3-3</strain>
        <strain evidence="2">IL-G-3</strain>
    </source>
</reference>
<gene>
    <name evidence="1" type="ORF">CWI37_0421p0020</name>
    <name evidence="2" type="ORF">CWI38_0630p0050</name>
</gene>
<dbReference type="EMBL" id="PITK01000630">
    <property type="protein sequence ID" value="TBU12789.1"/>
    <property type="molecule type" value="Genomic_DNA"/>
</dbReference>
<evidence type="ECO:0000313" key="1">
    <source>
        <dbReference type="EMBL" id="TBU02747.1"/>
    </source>
</evidence>
<accession>A0A4Q9L5A3</accession>
<evidence type="ECO:0000313" key="4">
    <source>
        <dbReference type="Proteomes" id="UP000292362"/>
    </source>
</evidence>
<dbReference type="VEuPathDB" id="MicrosporidiaDB:CWI38_0630p0050"/>
<organism evidence="1 4">
    <name type="scientific">Hamiltosporidium tvaerminnensis</name>
    <dbReference type="NCBI Taxonomy" id="1176355"/>
    <lineage>
        <taxon>Eukaryota</taxon>
        <taxon>Fungi</taxon>
        <taxon>Fungi incertae sedis</taxon>
        <taxon>Microsporidia</taxon>
        <taxon>Dubosqiidae</taxon>
        <taxon>Hamiltosporidium</taxon>
    </lineage>
</organism>
<protein>
    <recommendedName>
        <fullName evidence="5">SHSP domain-containing protein</fullName>
    </recommendedName>
</protein>
<dbReference type="VEuPathDB" id="MicrosporidiaDB:CWI37_0421p0020"/>
<dbReference type="AlphaFoldDB" id="A0A4Q9L5A3"/>
<comment type="caution">
    <text evidence="1">The sequence shown here is derived from an EMBL/GenBank/DDBJ whole genome shotgun (WGS) entry which is preliminary data.</text>
</comment>
<dbReference type="Proteomes" id="UP000292362">
    <property type="component" value="Unassembled WGS sequence"/>
</dbReference>
<evidence type="ECO:0000313" key="2">
    <source>
        <dbReference type="EMBL" id="TBU12789.1"/>
    </source>
</evidence>